<reference evidence="1" key="3">
    <citation type="submission" date="2015-04" db="EMBL/GenBank/DDBJ databases">
        <authorList>
            <consortium name="FlyBase"/>
        </authorList>
    </citation>
    <scope>NUCLEOTIDE SEQUENCE</scope>
    <source>
        <strain evidence="1">W501</strain>
    </source>
</reference>
<dbReference type="KEGG" id="dsi:Dsimw501_GD27400"/>
<organism evidence="1">
    <name type="scientific">Drosophila simulans</name>
    <name type="common">Fruit fly</name>
    <dbReference type="NCBI Taxonomy" id="7240"/>
    <lineage>
        <taxon>Eukaryota</taxon>
        <taxon>Metazoa</taxon>
        <taxon>Ecdysozoa</taxon>
        <taxon>Arthropoda</taxon>
        <taxon>Hexapoda</taxon>
        <taxon>Insecta</taxon>
        <taxon>Pterygota</taxon>
        <taxon>Neoptera</taxon>
        <taxon>Endopterygota</taxon>
        <taxon>Diptera</taxon>
        <taxon>Brachycera</taxon>
        <taxon>Muscomorpha</taxon>
        <taxon>Ephydroidea</taxon>
        <taxon>Drosophilidae</taxon>
        <taxon>Drosophila</taxon>
        <taxon>Sophophora</taxon>
    </lineage>
</organism>
<accession>A0A0J9RV65</accession>
<reference evidence="1" key="2">
    <citation type="submission" date="2014-06" db="EMBL/GenBank/DDBJ databases">
        <authorList>
            <person name="Hu T."/>
            <person name="Eisen M.B."/>
            <person name="Thornton K.R."/>
            <person name="Andolfatto P."/>
        </authorList>
    </citation>
    <scope>NUCLEOTIDE SEQUENCE</scope>
    <source>
        <strain evidence="1">W501</strain>
    </source>
</reference>
<dbReference type="Bgee" id="FBgn0268690">
    <property type="expression patterns" value="Expressed in male reproductive system and 2 other cell types or tissues"/>
</dbReference>
<protein>
    <submittedName>
        <fullName evidence="1">Uncharacterized protein</fullName>
    </submittedName>
</protein>
<evidence type="ECO:0000313" key="1">
    <source>
        <dbReference type="EMBL" id="KMY99588.1"/>
    </source>
</evidence>
<dbReference type="EMBL" id="CM002912">
    <property type="protein sequence ID" value="KMY99588.1"/>
    <property type="molecule type" value="Genomic_DNA"/>
</dbReference>
<dbReference type="AlphaFoldDB" id="A0A0J9RV65"/>
<name>A0A0J9RV65_DROSI</name>
<dbReference type="OrthoDB" id="7866184at2759"/>
<reference evidence="1" key="1">
    <citation type="journal article" date="2013" name="Genome Res.">
        <title>A second-generation assembly of the Drosophila simulans genome provides new insights into patterns of lineage-specific divergence.</title>
        <authorList>
            <person name="Hu T.T."/>
            <person name="Eisen M.B."/>
            <person name="Thornton K.R."/>
            <person name="Andolfatto P."/>
        </authorList>
    </citation>
    <scope>NUCLEOTIDE SEQUENCE [LARGE SCALE GENOMIC DNA]</scope>
    <source>
        <strain evidence="1">W501</strain>
    </source>
</reference>
<gene>
    <name evidence="1" type="primary">Dsim\GD27400</name>
    <name evidence="1" type="ORF">Dsimw501_GD27400</name>
</gene>
<sequence>MCMQVQRFGCRVPVSSSRCKTDATRSCRKPGARCKTFCTPPPRCISRSCCTSGSCCKSGSCRGPCGSCSSGCAGCLSSCCGIFPETCSGPWCESCLDPSWFSWLAPDLGRSCCCACMTCCRSKC</sequence>
<proteinExistence type="predicted"/>
<dbReference type="Proteomes" id="UP000035880">
    <property type="component" value="Chromosome 3L"/>
</dbReference>